<dbReference type="Gene3D" id="2.40.110.10">
    <property type="entry name" value="Butyryl-CoA Dehydrogenase, subunit A, domain 2"/>
    <property type="match status" value="1"/>
</dbReference>
<dbReference type="SUPFAM" id="SSF56645">
    <property type="entry name" value="Acyl-CoA dehydrogenase NM domain-like"/>
    <property type="match status" value="1"/>
</dbReference>
<evidence type="ECO:0000313" key="10">
    <source>
        <dbReference type="EMBL" id="AUM12363.1"/>
    </source>
</evidence>
<dbReference type="EMBL" id="CP022684">
    <property type="protein sequence ID" value="AUM12363.1"/>
    <property type="molecule type" value="Genomic_DNA"/>
</dbReference>
<dbReference type="OrthoDB" id="9770681at2"/>
<keyword evidence="4 6" id="KW-0274">FAD</keyword>
<evidence type="ECO:0008006" key="12">
    <source>
        <dbReference type="Google" id="ProtNLM"/>
    </source>
</evidence>
<keyword evidence="11" id="KW-1185">Reference proteome</keyword>
<dbReference type="PANTHER" id="PTHR43292:SF3">
    <property type="entry name" value="ACYL-COA DEHYDROGENASE FADE29"/>
    <property type="match status" value="1"/>
</dbReference>
<evidence type="ECO:0000256" key="4">
    <source>
        <dbReference type="ARBA" id="ARBA00022827"/>
    </source>
</evidence>
<dbReference type="InterPro" id="IPR013786">
    <property type="entry name" value="AcylCoA_DH/ox_N"/>
</dbReference>
<protein>
    <recommendedName>
        <fullName evidence="12">Acyl-CoA dehydrogenase</fullName>
    </recommendedName>
</protein>
<dbReference type="Gene3D" id="1.10.540.10">
    <property type="entry name" value="Acyl-CoA dehydrogenase/oxidase, N-terminal domain"/>
    <property type="match status" value="1"/>
</dbReference>
<feature type="domain" description="Acyl-CoA oxidase/dehydrogenase middle" evidence="8">
    <location>
        <begin position="122"/>
        <end position="211"/>
    </location>
</feature>
<comment type="cofactor">
    <cofactor evidence="1 6">
        <name>FAD</name>
        <dbReference type="ChEBI" id="CHEBI:57692"/>
    </cofactor>
</comment>
<dbReference type="InterPro" id="IPR046373">
    <property type="entry name" value="Acyl-CoA_Oxase/DH_mid-dom_sf"/>
</dbReference>
<evidence type="ECO:0000256" key="6">
    <source>
        <dbReference type="RuleBase" id="RU362125"/>
    </source>
</evidence>
<accession>A0A2K9LJC4</accession>
<evidence type="ECO:0000256" key="1">
    <source>
        <dbReference type="ARBA" id="ARBA00001974"/>
    </source>
</evidence>
<reference evidence="11" key="1">
    <citation type="submission" date="2017-08" db="EMBL/GenBank/DDBJ databases">
        <title>Direct submision.</title>
        <authorList>
            <person name="Kim S.-J."/>
            <person name="Rhee S.-K."/>
        </authorList>
    </citation>
    <scope>NUCLEOTIDE SEQUENCE [LARGE SCALE GENOMIC DNA]</scope>
    <source>
        <strain evidence="11">GI5</strain>
    </source>
</reference>
<dbReference type="InterPro" id="IPR037069">
    <property type="entry name" value="AcylCoA_DH/ox_N_sf"/>
</dbReference>
<evidence type="ECO:0000256" key="5">
    <source>
        <dbReference type="ARBA" id="ARBA00023002"/>
    </source>
</evidence>
<dbReference type="InterPro" id="IPR036250">
    <property type="entry name" value="AcylCo_DH-like_C"/>
</dbReference>
<dbReference type="GO" id="GO:0050660">
    <property type="term" value="F:flavin adenine dinucleotide binding"/>
    <property type="evidence" value="ECO:0007669"/>
    <property type="project" value="InterPro"/>
</dbReference>
<dbReference type="InterPro" id="IPR009075">
    <property type="entry name" value="AcylCo_DH/oxidase_C"/>
</dbReference>
<dbReference type="GO" id="GO:0005886">
    <property type="term" value="C:plasma membrane"/>
    <property type="evidence" value="ECO:0007669"/>
    <property type="project" value="TreeGrafter"/>
</dbReference>
<dbReference type="Pfam" id="PF00441">
    <property type="entry name" value="Acyl-CoA_dh_1"/>
    <property type="match status" value="1"/>
</dbReference>
<dbReference type="GO" id="GO:0016627">
    <property type="term" value="F:oxidoreductase activity, acting on the CH-CH group of donors"/>
    <property type="evidence" value="ECO:0007669"/>
    <property type="project" value="InterPro"/>
</dbReference>
<keyword evidence="5 6" id="KW-0560">Oxidoreductase</keyword>
<evidence type="ECO:0000256" key="3">
    <source>
        <dbReference type="ARBA" id="ARBA00022630"/>
    </source>
</evidence>
<dbReference type="AlphaFoldDB" id="A0A2K9LJC4"/>
<dbReference type="InterPro" id="IPR052161">
    <property type="entry name" value="Mycobact_Acyl-CoA_DH"/>
</dbReference>
<organism evidence="10 11">
    <name type="scientific">Ketobacter alkanivorans</name>
    <dbReference type="NCBI Taxonomy" id="1917421"/>
    <lineage>
        <taxon>Bacteria</taxon>
        <taxon>Pseudomonadati</taxon>
        <taxon>Pseudomonadota</taxon>
        <taxon>Gammaproteobacteria</taxon>
        <taxon>Pseudomonadales</taxon>
        <taxon>Ketobacteraceae</taxon>
        <taxon>Ketobacter</taxon>
    </lineage>
</organism>
<dbReference type="InterPro" id="IPR006091">
    <property type="entry name" value="Acyl-CoA_Oxase/DH_mid-dom"/>
</dbReference>
<dbReference type="Proteomes" id="UP000235116">
    <property type="component" value="Chromosome"/>
</dbReference>
<dbReference type="Gene3D" id="1.20.140.10">
    <property type="entry name" value="Butyryl-CoA Dehydrogenase, subunit A, domain 3"/>
    <property type="match status" value="1"/>
</dbReference>
<dbReference type="PANTHER" id="PTHR43292">
    <property type="entry name" value="ACYL-COA DEHYDROGENASE"/>
    <property type="match status" value="1"/>
</dbReference>
<keyword evidence="3 6" id="KW-0285">Flavoprotein</keyword>
<dbReference type="RefSeq" id="WP_101893699.1">
    <property type="nucleotide sequence ID" value="NZ_CP022684.1"/>
</dbReference>
<dbReference type="Pfam" id="PF02770">
    <property type="entry name" value="Acyl-CoA_dh_M"/>
    <property type="match status" value="1"/>
</dbReference>
<feature type="domain" description="Acyl-CoA dehydrogenase/oxidase C-terminal" evidence="7">
    <location>
        <begin position="228"/>
        <end position="381"/>
    </location>
</feature>
<dbReference type="KEGG" id="kak:Kalk_08010"/>
<evidence type="ECO:0000259" key="9">
    <source>
        <dbReference type="Pfam" id="PF02771"/>
    </source>
</evidence>
<feature type="domain" description="Acyl-CoA dehydrogenase/oxidase N-terminal" evidence="9">
    <location>
        <begin position="6"/>
        <end position="118"/>
    </location>
</feature>
<dbReference type="Pfam" id="PF02771">
    <property type="entry name" value="Acyl-CoA_dh_N"/>
    <property type="match status" value="1"/>
</dbReference>
<proteinExistence type="inferred from homology"/>
<evidence type="ECO:0000259" key="8">
    <source>
        <dbReference type="Pfam" id="PF02770"/>
    </source>
</evidence>
<gene>
    <name evidence="10" type="ORF">Kalk_08010</name>
</gene>
<evidence type="ECO:0000313" key="11">
    <source>
        <dbReference type="Proteomes" id="UP000235116"/>
    </source>
</evidence>
<comment type="similarity">
    <text evidence="2 6">Belongs to the acyl-CoA dehydrogenase family.</text>
</comment>
<dbReference type="SUPFAM" id="SSF47203">
    <property type="entry name" value="Acyl-CoA dehydrogenase C-terminal domain-like"/>
    <property type="match status" value="1"/>
</dbReference>
<sequence>MDTRFSQDQLALRQELRDYFTSLMSPEKVEACMGKEGGPIFRNLVEQLGKDGMLTLGWPEQYGGKNYTAIEQLILFEEAWKTHTPFPLITLNSVAPSLMAFGTDEQKEYFLPQISAGKCIFAIGYTEPGSGTDLASLKTKAEFDGENWIINGTKVWTSAAHDCEYIWLAARTSNEGKRPSDGITLFIVDAKDPGFSHAPIHTLAGVDTNMTYYENVKVPANRVVGQVNGGWKVITSQLNHERVVLAAMSIISRKQFGYVMNALAKADSSGKRRIDDPLTASKMGALYARLQAMEVLNLRNANMVDENKMDVGLASGSKVFNTLEQIRILRELTEIAGEDTAVQYQSPDALFSGHLEYDYRAAQIMTVGGGVLEVMRSMTASFALRMPNTIV</sequence>
<evidence type="ECO:0000259" key="7">
    <source>
        <dbReference type="Pfam" id="PF00441"/>
    </source>
</evidence>
<evidence type="ECO:0000256" key="2">
    <source>
        <dbReference type="ARBA" id="ARBA00009347"/>
    </source>
</evidence>
<name>A0A2K9LJC4_9GAMM</name>
<dbReference type="InterPro" id="IPR009100">
    <property type="entry name" value="AcylCoA_DH/oxidase_NM_dom_sf"/>
</dbReference>